<evidence type="ECO:0000256" key="1">
    <source>
        <dbReference type="ARBA" id="ARBA00010111"/>
    </source>
</evidence>
<evidence type="ECO:0000256" key="2">
    <source>
        <dbReference type="ARBA" id="ARBA00022980"/>
    </source>
</evidence>
<reference evidence="5" key="1">
    <citation type="submission" date="2021-12" db="EMBL/GenBank/DDBJ databases">
        <title>Prjna785345.</title>
        <authorList>
            <person name="Rujirawat T."/>
            <person name="Krajaejun T."/>
        </authorList>
    </citation>
    <scope>NUCLEOTIDE SEQUENCE</scope>
    <source>
        <strain evidence="5">Pi057C3</strain>
    </source>
</reference>
<dbReference type="InterPro" id="IPR020939">
    <property type="entry name" value="Ribosomal_bL34_CS"/>
</dbReference>
<dbReference type="Pfam" id="PF00468">
    <property type="entry name" value="Ribosomal_L34"/>
    <property type="match status" value="1"/>
</dbReference>
<dbReference type="FunFam" id="1.10.287.3980:FF:000001">
    <property type="entry name" value="Mitochondrial ribosomal protein L34"/>
    <property type="match status" value="1"/>
</dbReference>
<evidence type="ECO:0000313" key="6">
    <source>
        <dbReference type="Proteomes" id="UP001209570"/>
    </source>
</evidence>
<dbReference type="AlphaFoldDB" id="A0AAD5LVT4"/>
<evidence type="ECO:0000313" key="5">
    <source>
        <dbReference type="EMBL" id="KAJ0393710.1"/>
    </source>
</evidence>
<dbReference type="PROSITE" id="PS00784">
    <property type="entry name" value="RIBOSOMAL_L34"/>
    <property type="match status" value="1"/>
</dbReference>
<keyword evidence="2" id="KW-0689">Ribosomal protein</keyword>
<dbReference type="GO" id="GO:0006412">
    <property type="term" value="P:translation"/>
    <property type="evidence" value="ECO:0007669"/>
    <property type="project" value="InterPro"/>
</dbReference>
<keyword evidence="3" id="KW-0687">Ribonucleoprotein</keyword>
<evidence type="ECO:0000256" key="4">
    <source>
        <dbReference type="ARBA" id="ARBA00035274"/>
    </source>
</evidence>
<dbReference type="Gene3D" id="1.10.287.3980">
    <property type="match status" value="1"/>
</dbReference>
<sequence length="149" mass="16307">MASMTTTTMLSAARRALLATRCSAMAPRALSTVAAAHGSAAPVNPALLMTMVNSPISPPAAIIDPFAPRPFVFETGLQITTQMPESTTDLSMECPTGALDEPLLAVKRTYQPSVLRRKRKHGFRSRRLTIGGRKVLKRRFLKGRWRMSL</sequence>
<dbReference type="GO" id="GO:0003735">
    <property type="term" value="F:structural constituent of ribosome"/>
    <property type="evidence" value="ECO:0007669"/>
    <property type="project" value="InterPro"/>
</dbReference>
<organism evidence="5 6">
    <name type="scientific">Pythium insidiosum</name>
    <name type="common">Pythiosis disease agent</name>
    <dbReference type="NCBI Taxonomy" id="114742"/>
    <lineage>
        <taxon>Eukaryota</taxon>
        <taxon>Sar</taxon>
        <taxon>Stramenopiles</taxon>
        <taxon>Oomycota</taxon>
        <taxon>Peronosporomycetes</taxon>
        <taxon>Pythiales</taxon>
        <taxon>Pythiaceae</taxon>
        <taxon>Pythium</taxon>
    </lineage>
</organism>
<evidence type="ECO:0000256" key="3">
    <source>
        <dbReference type="ARBA" id="ARBA00023274"/>
    </source>
</evidence>
<dbReference type="PANTHER" id="PTHR14503:SF4">
    <property type="entry name" value="LARGE RIBOSOMAL SUBUNIT PROTEIN BL34M"/>
    <property type="match status" value="1"/>
</dbReference>
<dbReference type="InterPro" id="IPR000271">
    <property type="entry name" value="Ribosomal_bL34"/>
</dbReference>
<dbReference type="HAMAP" id="MF_00391">
    <property type="entry name" value="Ribosomal_bL34"/>
    <property type="match status" value="1"/>
</dbReference>
<dbReference type="GO" id="GO:0005762">
    <property type="term" value="C:mitochondrial large ribosomal subunit"/>
    <property type="evidence" value="ECO:0007669"/>
    <property type="project" value="TreeGrafter"/>
</dbReference>
<keyword evidence="6" id="KW-1185">Reference proteome</keyword>
<comment type="similarity">
    <text evidence="1">Belongs to the bacterial ribosomal protein bL34 family.</text>
</comment>
<dbReference type="EMBL" id="JAKCXM010000469">
    <property type="protein sequence ID" value="KAJ0393710.1"/>
    <property type="molecule type" value="Genomic_DNA"/>
</dbReference>
<accession>A0AAD5LVT4</accession>
<protein>
    <recommendedName>
        <fullName evidence="4">Large ribosomal subunit protein bL34m</fullName>
    </recommendedName>
</protein>
<proteinExistence type="inferred from homology"/>
<name>A0AAD5LVT4_PYTIN</name>
<comment type="caution">
    <text evidence="5">The sequence shown here is derived from an EMBL/GenBank/DDBJ whole genome shotgun (WGS) entry which is preliminary data.</text>
</comment>
<gene>
    <name evidence="5" type="ORF">P43SY_007552</name>
</gene>
<dbReference type="NCBIfam" id="TIGR01030">
    <property type="entry name" value="rpmH_bact"/>
    <property type="match status" value="1"/>
</dbReference>
<dbReference type="PANTHER" id="PTHR14503">
    <property type="entry name" value="MITOCHONDRIAL RIBOSOMAL PROTEIN 34 FAMILY MEMBER"/>
    <property type="match status" value="1"/>
</dbReference>
<dbReference type="Proteomes" id="UP001209570">
    <property type="component" value="Unassembled WGS sequence"/>
</dbReference>